<dbReference type="STRING" id="927664.SAMN05421780_10421"/>
<dbReference type="AlphaFoldDB" id="A0A1I1HMN6"/>
<dbReference type="EMBL" id="FOLE01000004">
    <property type="protein sequence ID" value="SFC25111.1"/>
    <property type="molecule type" value="Genomic_DNA"/>
</dbReference>
<gene>
    <name evidence="1" type="ORF">SAMN05421780_10421</name>
</gene>
<protein>
    <recommendedName>
        <fullName evidence="3">Methyltransferase domain-containing protein</fullName>
    </recommendedName>
</protein>
<organism evidence="1 2">
    <name type="scientific">Flexibacter flexilis DSM 6793</name>
    <dbReference type="NCBI Taxonomy" id="927664"/>
    <lineage>
        <taxon>Bacteria</taxon>
        <taxon>Pseudomonadati</taxon>
        <taxon>Bacteroidota</taxon>
        <taxon>Cytophagia</taxon>
        <taxon>Cytophagales</taxon>
        <taxon>Flexibacteraceae</taxon>
        <taxon>Flexibacter</taxon>
    </lineage>
</organism>
<reference evidence="1 2" key="1">
    <citation type="submission" date="2016-10" db="EMBL/GenBank/DDBJ databases">
        <authorList>
            <person name="de Groot N.N."/>
        </authorList>
    </citation>
    <scope>NUCLEOTIDE SEQUENCE [LARGE SCALE GENOMIC DNA]</scope>
    <source>
        <strain evidence="1 2">DSM 6793</strain>
    </source>
</reference>
<name>A0A1I1HMN6_9BACT</name>
<dbReference type="Gene3D" id="3.40.50.150">
    <property type="entry name" value="Vaccinia Virus protein VP39"/>
    <property type="match status" value="1"/>
</dbReference>
<keyword evidence="2" id="KW-1185">Reference proteome</keyword>
<evidence type="ECO:0008006" key="3">
    <source>
        <dbReference type="Google" id="ProtNLM"/>
    </source>
</evidence>
<dbReference type="Proteomes" id="UP000199514">
    <property type="component" value="Unassembled WGS sequence"/>
</dbReference>
<dbReference type="InterPro" id="IPR029063">
    <property type="entry name" value="SAM-dependent_MTases_sf"/>
</dbReference>
<proteinExistence type="predicted"/>
<evidence type="ECO:0000313" key="2">
    <source>
        <dbReference type="Proteomes" id="UP000199514"/>
    </source>
</evidence>
<evidence type="ECO:0000313" key="1">
    <source>
        <dbReference type="EMBL" id="SFC25111.1"/>
    </source>
</evidence>
<dbReference type="SUPFAM" id="SSF53335">
    <property type="entry name" value="S-adenosyl-L-methionine-dependent methyltransferases"/>
    <property type="match status" value="1"/>
</dbReference>
<sequence length="278" mass="32202">MKDSTVFYFQSADSVLVNQNQLNKAIRYDTLHFGAVNKIIGTEKETSLPNNFFDKIILHYSFYSFFDEIAAIENLKTKLKPNGIIIISDDFSSDYRRIKNNIRPSFKSYLASEMINGLGNRDLYLTTMSAPENSFQNNLCFGLNKEAFYKLKIKRDSVAKYIKILDQYNLSGINSDAEACATIATKLKPHIKEILKVYPSTEMYFNALGYRILQIDKKPKVAINIFKANVTLFPESWNVYDSLGEAYFKAKNMIWLLKIIKKHYNLIRQIIIYKLKLN</sequence>
<accession>A0A1I1HMN6</accession>